<reference evidence="15 16" key="1">
    <citation type="submission" date="2020-04" db="EMBL/GenBank/DDBJ databases">
        <authorList>
            <person name="Yoon J."/>
        </authorList>
    </citation>
    <scope>NUCLEOTIDE SEQUENCE [LARGE SCALE GENOMIC DNA]</scope>
    <source>
        <strain evidence="15 16">KMU-166</strain>
    </source>
</reference>
<evidence type="ECO:0000256" key="1">
    <source>
        <dbReference type="ARBA" id="ARBA00004571"/>
    </source>
</evidence>
<evidence type="ECO:0000256" key="12">
    <source>
        <dbReference type="RuleBase" id="RU003357"/>
    </source>
</evidence>
<dbReference type="InterPro" id="IPR037066">
    <property type="entry name" value="Plug_dom_sf"/>
</dbReference>
<keyword evidence="16" id="KW-1185">Reference proteome</keyword>
<name>A0ABX1GCL0_9GAMM</name>
<dbReference type="Pfam" id="PF07715">
    <property type="entry name" value="Plug"/>
    <property type="match status" value="1"/>
</dbReference>
<keyword evidence="15" id="KW-0675">Receptor</keyword>
<dbReference type="Gene3D" id="2.170.130.10">
    <property type="entry name" value="TonB-dependent receptor, plug domain"/>
    <property type="match status" value="1"/>
</dbReference>
<keyword evidence="3 11" id="KW-1134">Transmembrane beta strand</keyword>
<comment type="similarity">
    <text evidence="11 12">Belongs to the TonB-dependent receptor family.</text>
</comment>
<dbReference type="PROSITE" id="PS52016">
    <property type="entry name" value="TONB_DEPENDENT_REC_3"/>
    <property type="match status" value="1"/>
</dbReference>
<keyword evidence="6" id="KW-0408">Iron</keyword>
<keyword evidence="10 11" id="KW-0998">Cell outer membrane</keyword>
<keyword evidence="2 11" id="KW-0813">Transport</keyword>
<dbReference type="InterPro" id="IPR039426">
    <property type="entry name" value="TonB-dep_rcpt-like"/>
</dbReference>
<dbReference type="InterPro" id="IPR036942">
    <property type="entry name" value="Beta-barrel_TonB_sf"/>
</dbReference>
<protein>
    <submittedName>
        <fullName evidence="15">TonB-dependent receptor</fullName>
    </submittedName>
</protein>
<evidence type="ECO:0000256" key="8">
    <source>
        <dbReference type="ARBA" id="ARBA00023077"/>
    </source>
</evidence>
<dbReference type="RefSeq" id="WP_168449446.1">
    <property type="nucleotide sequence ID" value="NZ_JAAWWK010000002.1"/>
</dbReference>
<keyword evidence="9 11" id="KW-0472">Membrane</keyword>
<dbReference type="SUPFAM" id="SSF56935">
    <property type="entry name" value="Porins"/>
    <property type="match status" value="1"/>
</dbReference>
<dbReference type="Gene3D" id="2.40.170.20">
    <property type="entry name" value="TonB-dependent receptor, beta-barrel domain"/>
    <property type="match status" value="1"/>
</dbReference>
<dbReference type="InterPro" id="IPR000531">
    <property type="entry name" value="Beta-barrel_TonB"/>
</dbReference>
<keyword evidence="4" id="KW-0410">Iron transport</keyword>
<feature type="domain" description="TonB-dependent receptor plug" evidence="14">
    <location>
        <begin position="48"/>
        <end position="157"/>
    </location>
</feature>
<accession>A0ABX1GCL0</accession>
<keyword evidence="5 11" id="KW-0812">Transmembrane</keyword>
<keyword evidence="8 12" id="KW-0798">TonB box</keyword>
<evidence type="ECO:0000259" key="14">
    <source>
        <dbReference type="Pfam" id="PF07715"/>
    </source>
</evidence>
<dbReference type="InterPro" id="IPR012910">
    <property type="entry name" value="Plug_dom"/>
</dbReference>
<evidence type="ECO:0000256" key="10">
    <source>
        <dbReference type="ARBA" id="ARBA00023237"/>
    </source>
</evidence>
<evidence type="ECO:0000256" key="6">
    <source>
        <dbReference type="ARBA" id="ARBA00023004"/>
    </source>
</evidence>
<dbReference type="Pfam" id="PF00593">
    <property type="entry name" value="TonB_dep_Rec_b-barrel"/>
    <property type="match status" value="1"/>
</dbReference>
<organism evidence="15 16">
    <name type="scientific">Spongiibacter thalassae</name>
    <dbReference type="NCBI Taxonomy" id="2721624"/>
    <lineage>
        <taxon>Bacteria</taxon>
        <taxon>Pseudomonadati</taxon>
        <taxon>Pseudomonadota</taxon>
        <taxon>Gammaproteobacteria</taxon>
        <taxon>Cellvibrionales</taxon>
        <taxon>Spongiibacteraceae</taxon>
        <taxon>Spongiibacter</taxon>
    </lineage>
</organism>
<sequence length="689" mass="76612">MKNLGRQFGAIALAVVAGQVTAEDSDTGSPALETVSVTASRIARDHADLGLSLSIIPGEEIEEVSHTHISELLSRVPGVWISRGNGQEHLTAIRSGVLTGAGSCGAFYMAEDGIPLRAPGFCNVNQLFDANTEQAGRIEVIRGAGTAVHGSNALNGVVNVISAAPSEQAETRIAAEAGANDYSRLKLTTSNTLGAHGFRISAHGEHDGGYKDDSGYDQQKLSLRHDYAGSVWTVQSLLSGAHLEQETAGYVLGEDAYKDSTRKRENPNPEAYRNSDSVRAYSRFSRDGTQDSHFVVTPYLRYTDMAFLQHFLRGTPTEENGERSVGVQSAFYQQNSDALTLHNGFDMELTQAYLKETQSNPDLGVFPTGKHYDYEVDAKYFAWFVGADYQINRKTSFSFGARYDIQFYDYDNRMISGNTRDDGTPCTTGTPATATPCRYARPEDGSARFRNWSFQTGLQRQMNEHHALNLKLAHGFRAPQASELYRLQSQQLSSDVEEEAMNSAELGLVGEWRRFSYDAALYWLHKDDVIIQDSQRRYINGSQTISRGAELAIVWSLHEKLLWRMQGSYAKHQFGNDAVSNEGNELDTAPRLLAATQLEWRPFSATKLVLEASHQDEYYLEASNSFTYPGHTLVNLRWHQDYGDQVYSVVRVHNAADIDYADRADYAFGNYRYFIGTPRSILVELGVKF</sequence>
<evidence type="ECO:0000313" key="15">
    <source>
        <dbReference type="EMBL" id="NKI16904.1"/>
    </source>
</evidence>
<feature type="domain" description="TonB-dependent receptor-like beta-barrel" evidence="13">
    <location>
        <begin position="212"/>
        <end position="637"/>
    </location>
</feature>
<dbReference type="PANTHER" id="PTHR32552">
    <property type="entry name" value="FERRICHROME IRON RECEPTOR-RELATED"/>
    <property type="match status" value="1"/>
</dbReference>
<evidence type="ECO:0000256" key="3">
    <source>
        <dbReference type="ARBA" id="ARBA00022452"/>
    </source>
</evidence>
<dbReference type="EMBL" id="JAAWWK010000002">
    <property type="protein sequence ID" value="NKI16904.1"/>
    <property type="molecule type" value="Genomic_DNA"/>
</dbReference>
<dbReference type="PANTHER" id="PTHR32552:SF81">
    <property type="entry name" value="TONB-DEPENDENT OUTER MEMBRANE RECEPTOR"/>
    <property type="match status" value="1"/>
</dbReference>
<evidence type="ECO:0000256" key="5">
    <source>
        <dbReference type="ARBA" id="ARBA00022692"/>
    </source>
</evidence>
<comment type="caution">
    <text evidence="15">The sequence shown here is derived from an EMBL/GenBank/DDBJ whole genome shotgun (WGS) entry which is preliminary data.</text>
</comment>
<evidence type="ECO:0000259" key="13">
    <source>
        <dbReference type="Pfam" id="PF00593"/>
    </source>
</evidence>
<evidence type="ECO:0000256" key="4">
    <source>
        <dbReference type="ARBA" id="ARBA00022496"/>
    </source>
</evidence>
<evidence type="ECO:0000256" key="7">
    <source>
        <dbReference type="ARBA" id="ARBA00023065"/>
    </source>
</evidence>
<proteinExistence type="inferred from homology"/>
<comment type="subcellular location">
    <subcellularLocation>
        <location evidence="1 11">Cell outer membrane</location>
        <topology evidence="1 11">Multi-pass membrane protein</topology>
    </subcellularLocation>
</comment>
<evidence type="ECO:0000256" key="2">
    <source>
        <dbReference type="ARBA" id="ARBA00022448"/>
    </source>
</evidence>
<evidence type="ECO:0000313" key="16">
    <source>
        <dbReference type="Proteomes" id="UP000765845"/>
    </source>
</evidence>
<gene>
    <name evidence="15" type="ORF">HCU74_05660</name>
</gene>
<evidence type="ECO:0000256" key="9">
    <source>
        <dbReference type="ARBA" id="ARBA00023136"/>
    </source>
</evidence>
<keyword evidence="7" id="KW-0406">Ion transport</keyword>
<dbReference type="Proteomes" id="UP000765845">
    <property type="component" value="Unassembled WGS sequence"/>
</dbReference>
<evidence type="ECO:0000256" key="11">
    <source>
        <dbReference type="PROSITE-ProRule" id="PRU01360"/>
    </source>
</evidence>